<reference evidence="10" key="1">
    <citation type="submission" date="2021-06" db="EMBL/GenBank/DDBJ databases">
        <authorList>
            <consortium name="Wellcome Sanger Institute Data Sharing"/>
        </authorList>
    </citation>
    <scope>NUCLEOTIDE SEQUENCE [LARGE SCALE GENOMIC DNA]</scope>
</reference>
<keyword evidence="7 8" id="KW-0472">Membrane</keyword>
<feature type="chain" id="PRO_5034397179" description="FXYD domain-containing ion transport regulator" evidence="8">
    <location>
        <begin position="19"/>
        <end position="94"/>
    </location>
</feature>
<feature type="signal peptide" evidence="8">
    <location>
        <begin position="1"/>
        <end position="18"/>
    </location>
</feature>
<evidence type="ECO:0000256" key="4">
    <source>
        <dbReference type="ARBA" id="ARBA00022692"/>
    </source>
</evidence>
<evidence type="ECO:0000256" key="8">
    <source>
        <dbReference type="RuleBase" id="RU364131"/>
    </source>
</evidence>
<dbReference type="Gene3D" id="1.20.5.780">
    <property type="entry name" value="Single helix bin"/>
    <property type="match status" value="1"/>
</dbReference>
<dbReference type="GeneTree" id="ENSGT00940000153062"/>
<feature type="region of interest" description="Disordered" evidence="9">
    <location>
        <begin position="70"/>
        <end position="94"/>
    </location>
</feature>
<gene>
    <name evidence="10" type="primary">LOC114667379</name>
</gene>
<evidence type="ECO:0000256" key="9">
    <source>
        <dbReference type="SAM" id="MobiDB-lite"/>
    </source>
</evidence>
<evidence type="ECO:0000313" key="11">
    <source>
        <dbReference type="Proteomes" id="UP000694620"/>
    </source>
</evidence>
<keyword evidence="8" id="KW-0732">Signal</keyword>
<comment type="subcellular location">
    <subcellularLocation>
        <location evidence="1">Membrane</location>
        <topology evidence="1">Single-pass membrane protein</topology>
    </subcellularLocation>
</comment>
<dbReference type="Ensembl" id="ENSECRT00000028233.1">
    <property type="protein sequence ID" value="ENSECRP00000027656.1"/>
    <property type="gene ID" value="ENSECRG00000018732.1"/>
</dbReference>
<dbReference type="FunFam" id="1.20.5.780:FF:000008">
    <property type="entry name" value="FXYD domain-containing ion transport regulator"/>
    <property type="match status" value="1"/>
</dbReference>
<dbReference type="PANTHER" id="PTHR14132">
    <property type="entry name" value="SODIUM/POTASSIUM-TRANSPORTING ATPASE SUBUNIT GAMMA"/>
    <property type="match status" value="1"/>
</dbReference>
<name>A0A8C4T9W7_ERPCA</name>
<evidence type="ECO:0000256" key="5">
    <source>
        <dbReference type="ARBA" id="ARBA00022989"/>
    </source>
</evidence>
<dbReference type="OrthoDB" id="9888529at2759"/>
<reference evidence="10" key="3">
    <citation type="submission" date="2025-09" db="UniProtKB">
        <authorList>
            <consortium name="Ensembl"/>
        </authorList>
    </citation>
    <scope>IDENTIFICATION</scope>
</reference>
<keyword evidence="3 8" id="KW-0813">Transport</keyword>
<dbReference type="PANTHER" id="PTHR14132:SF14">
    <property type="entry name" value="FXYD DOMAIN-CONTAINING ION TRANSPORT REGULATOR 5"/>
    <property type="match status" value="1"/>
</dbReference>
<sequence>MAMDKNVAVLLLIALASAFSSASDSEGKEDPFTYDYHRLRVGGLIFAGVLCAVGIIILLSGHCRCKFKQNKRQRNRNSPPGQQLLSSPAHASEC</sequence>
<keyword evidence="6 8" id="KW-0406">Ion transport</keyword>
<keyword evidence="4 8" id="KW-0812">Transmembrane</keyword>
<feature type="transmembrane region" description="Helical" evidence="8">
    <location>
        <begin position="43"/>
        <end position="63"/>
    </location>
</feature>
<dbReference type="AlphaFoldDB" id="A0A8C4T9W7"/>
<accession>A0A8C4T9W7</accession>
<comment type="similarity">
    <text evidence="2 8">Belongs to the FXYD family.</text>
</comment>
<dbReference type="Proteomes" id="UP000694620">
    <property type="component" value="Chromosome 17"/>
</dbReference>
<evidence type="ECO:0000313" key="10">
    <source>
        <dbReference type="Ensembl" id="ENSECRP00000027656.1"/>
    </source>
</evidence>
<evidence type="ECO:0000256" key="1">
    <source>
        <dbReference type="ARBA" id="ARBA00004167"/>
    </source>
</evidence>
<dbReference type="InterPro" id="IPR047297">
    <property type="entry name" value="FXYD_motif"/>
</dbReference>
<dbReference type="GO" id="GO:0017080">
    <property type="term" value="F:sodium channel regulator activity"/>
    <property type="evidence" value="ECO:0007669"/>
    <property type="project" value="TreeGrafter"/>
</dbReference>
<organism evidence="10 11">
    <name type="scientific">Erpetoichthys calabaricus</name>
    <name type="common">Rope fish</name>
    <name type="synonym">Calamoichthys calabaricus</name>
    <dbReference type="NCBI Taxonomy" id="27687"/>
    <lineage>
        <taxon>Eukaryota</taxon>
        <taxon>Metazoa</taxon>
        <taxon>Chordata</taxon>
        <taxon>Craniata</taxon>
        <taxon>Vertebrata</taxon>
        <taxon>Euteleostomi</taxon>
        <taxon>Actinopterygii</taxon>
        <taxon>Polypteriformes</taxon>
        <taxon>Polypteridae</taxon>
        <taxon>Erpetoichthys</taxon>
    </lineage>
</organism>
<dbReference type="InterPro" id="IPR000272">
    <property type="entry name" value="Ion-transport_regulator_FXYD"/>
</dbReference>
<keyword evidence="11" id="KW-1185">Reference proteome</keyword>
<proteinExistence type="inferred from homology"/>
<reference evidence="10" key="2">
    <citation type="submission" date="2025-08" db="UniProtKB">
        <authorList>
            <consortium name="Ensembl"/>
        </authorList>
    </citation>
    <scope>IDENTIFICATION</scope>
</reference>
<dbReference type="GeneID" id="114667379"/>
<evidence type="ECO:0000256" key="3">
    <source>
        <dbReference type="ARBA" id="ARBA00022448"/>
    </source>
</evidence>
<dbReference type="PROSITE" id="PS01310">
    <property type="entry name" value="FXYD"/>
    <property type="match status" value="1"/>
</dbReference>
<dbReference type="GO" id="GO:0016020">
    <property type="term" value="C:membrane"/>
    <property type="evidence" value="ECO:0007669"/>
    <property type="project" value="UniProtKB-SubCell"/>
</dbReference>
<dbReference type="GO" id="GO:0006811">
    <property type="term" value="P:monoatomic ion transport"/>
    <property type="evidence" value="ECO:0007669"/>
    <property type="project" value="UniProtKB-KW"/>
</dbReference>
<keyword evidence="5 8" id="KW-1133">Transmembrane helix</keyword>
<dbReference type="GO" id="GO:0043269">
    <property type="term" value="P:regulation of monoatomic ion transport"/>
    <property type="evidence" value="ECO:0007669"/>
    <property type="project" value="InterPro"/>
</dbReference>
<protein>
    <recommendedName>
        <fullName evidence="8">FXYD domain-containing ion transport regulator</fullName>
    </recommendedName>
</protein>
<evidence type="ECO:0000256" key="2">
    <source>
        <dbReference type="ARBA" id="ARBA00005948"/>
    </source>
</evidence>
<dbReference type="RefSeq" id="XP_028678489.1">
    <property type="nucleotide sequence ID" value="XM_028822656.2"/>
</dbReference>
<dbReference type="CDD" id="cd20328">
    <property type="entry name" value="FXYD3-like"/>
    <property type="match status" value="1"/>
</dbReference>
<evidence type="ECO:0000256" key="6">
    <source>
        <dbReference type="ARBA" id="ARBA00023065"/>
    </source>
</evidence>
<dbReference type="Pfam" id="PF02038">
    <property type="entry name" value="ATP1G1_PLM_MAT8"/>
    <property type="match status" value="1"/>
</dbReference>
<feature type="compositionally biased region" description="Polar residues" evidence="9">
    <location>
        <begin position="76"/>
        <end position="86"/>
    </location>
</feature>
<evidence type="ECO:0000256" key="7">
    <source>
        <dbReference type="ARBA" id="ARBA00023136"/>
    </source>
</evidence>